<dbReference type="OrthoDB" id="10004349at2"/>
<organism evidence="1 2">
    <name type="scientific">Rhodoblastus sphagnicola</name>
    <dbReference type="NCBI Taxonomy" id="333368"/>
    <lineage>
        <taxon>Bacteria</taxon>
        <taxon>Pseudomonadati</taxon>
        <taxon>Pseudomonadota</taxon>
        <taxon>Alphaproteobacteria</taxon>
        <taxon>Hyphomicrobiales</taxon>
        <taxon>Rhodoblastaceae</taxon>
        <taxon>Rhodoblastus</taxon>
    </lineage>
</organism>
<evidence type="ECO:0000313" key="2">
    <source>
        <dbReference type="Proteomes" id="UP000239089"/>
    </source>
</evidence>
<dbReference type="RefSeq" id="WP_104508314.1">
    <property type="nucleotide sequence ID" value="NZ_JACIGC010000004.1"/>
</dbReference>
<sequence length="201" mass="20612">MTFRFAFMPSAFKVPLALAGAAVLTSAAFLAAPALFFQPVAPEVAPIPEIAAVAPARGDGPRSYSYYPEQLAALSSLNSFAPVADPGLPVSATAPIKEPAAPRKIARVPDAPRRAEPVRLGAPLASVAAPAAAAATAEKPEGWKLFGVALPKPGLPDGETLRRQAEGWRDAAASLPGKALALGARVGRLWPGSDPQPDAKP</sequence>
<dbReference type="EMBL" id="NHSJ01000082">
    <property type="protein sequence ID" value="PPQ30271.1"/>
    <property type="molecule type" value="Genomic_DNA"/>
</dbReference>
<comment type="caution">
    <text evidence="1">The sequence shown here is derived from an EMBL/GenBank/DDBJ whole genome shotgun (WGS) entry which is preliminary data.</text>
</comment>
<proteinExistence type="predicted"/>
<gene>
    <name evidence="1" type="ORF">CCR94_13190</name>
</gene>
<evidence type="ECO:0000313" key="1">
    <source>
        <dbReference type="EMBL" id="PPQ30271.1"/>
    </source>
</evidence>
<dbReference type="Proteomes" id="UP000239089">
    <property type="component" value="Unassembled WGS sequence"/>
</dbReference>
<reference evidence="1 2" key="1">
    <citation type="journal article" date="2018" name="Arch. Microbiol.">
        <title>New insights into the metabolic potential of the phototrophic purple bacterium Rhodopila globiformis DSM 161(T) from its draft genome sequence and evidence for a vanadium-dependent nitrogenase.</title>
        <authorList>
            <person name="Imhoff J.F."/>
            <person name="Rahn T."/>
            <person name="Kunzel S."/>
            <person name="Neulinger S.C."/>
        </authorList>
    </citation>
    <scope>NUCLEOTIDE SEQUENCE [LARGE SCALE GENOMIC DNA]</scope>
    <source>
        <strain evidence="1 2">DSM 16996</strain>
    </source>
</reference>
<accession>A0A2S6N6P2</accession>
<keyword evidence="2" id="KW-1185">Reference proteome</keyword>
<protein>
    <submittedName>
        <fullName evidence="1">Uncharacterized protein</fullName>
    </submittedName>
</protein>
<name>A0A2S6N6P2_9HYPH</name>
<dbReference type="AlphaFoldDB" id="A0A2S6N6P2"/>